<protein>
    <submittedName>
        <fullName evidence="1">Uncharacterized protein</fullName>
    </submittedName>
</protein>
<evidence type="ECO:0000313" key="1">
    <source>
        <dbReference type="EMBL" id="TMQ56932.1"/>
    </source>
</evidence>
<dbReference type="AlphaFoldDB" id="A0A538SZZ3"/>
<evidence type="ECO:0000313" key="2">
    <source>
        <dbReference type="Proteomes" id="UP000316852"/>
    </source>
</evidence>
<sequence length="121" mass="13405">MSIVAGPRIRKFARPESFFSPYWDTYAHFVDSYSLQSSSQESYSSRKVGGEIGFAIGVEYFSTRWPFSVGAHTNVARLTVVHVSDKSGYTSLSSARSRVSSGTLFNSVIALSPSLQVRVYF</sequence>
<name>A0A538SZZ3_UNCEI</name>
<dbReference type="Proteomes" id="UP000316852">
    <property type="component" value="Unassembled WGS sequence"/>
</dbReference>
<organism evidence="1 2">
    <name type="scientific">Eiseniibacteriota bacterium</name>
    <dbReference type="NCBI Taxonomy" id="2212470"/>
    <lineage>
        <taxon>Bacteria</taxon>
        <taxon>Candidatus Eiseniibacteriota</taxon>
    </lineage>
</organism>
<gene>
    <name evidence="1" type="ORF">E6K76_11825</name>
</gene>
<proteinExistence type="predicted"/>
<reference evidence="1 2" key="1">
    <citation type="journal article" date="2019" name="Nat. Microbiol.">
        <title>Mediterranean grassland soil C-N compound turnover is dependent on rainfall and depth, and is mediated by genomically divergent microorganisms.</title>
        <authorList>
            <person name="Diamond S."/>
            <person name="Andeer P.F."/>
            <person name="Li Z."/>
            <person name="Crits-Christoph A."/>
            <person name="Burstein D."/>
            <person name="Anantharaman K."/>
            <person name="Lane K.R."/>
            <person name="Thomas B.C."/>
            <person name="Pan C."/>
            <person name="Northen T.R."/>
            <person name="Banfield J.F."/>
        </authorList>
    </citation>
    <scope>NUCLEOTIDE SEQUENCE [LARGE SCALE GENOMIC DNA]</scope>
    <source>
        <strain evidence="1">WS_6</strain>
    </source>
</reference>
<dbReference type="EMBL" id="VBOW01000072">
    <property type="protein sequence ID" value="TMQ56932.1"/>
    <property type="molecule type" value="Genomic_DNA"/>
</dbReference>
<comment type="caution">
    <text evidence="1">The sequence shown here is derived from an EMBL/GenBank/DDBJ whole genome shotgun (WGS) entry which is preliminary data.</text>
</comment>
<accession>A0A538SZZ3</accession>